<keyword evidence="6" id="KW-0460">Magnesium</keyword>
<evidence type="ECO:0000256" key="3">
    <source>
        <dbReference type="ARBA" id="ARBA00022723"/>
    </source>
</evidence>
<evidence type="ECO:0000256" key="2">
    <source>
        <dbReference type="ARBA" id="ARBA00022598"/>
    </source>
</evidence>
<accession>A0A6J6D491</accession>
<comment type="similarity">
    <text evidence="1">Belongs to the folylpolyglutamate synthase family.</text>
</comment>
<dbReference type="SUPFAM" id="SSF53623">
    <property type="entry name" value="MurD-like peptide ligases, catalytic domain"/>
    <property type="match status" value="1"/>
</dbReference>
<keyword evidence="5" id="KW-0067">ATP-binding</keyword>
<dbReference type="PANTHER" id="PTHR11136:SF0">
    <property type="entry name" value="DIHYDROFOLATE SYNTHETASE-RELATED"/>
    <property type="match status" value="1"/>
</dbReference>
<dbReference type="Gene3D" id="3.40.1190.10">
    <property type="entry name" value="Mur-like, catalytic domain"/>
    <property type="match status" value="1"/>
</dbReference>
<dbReference type="Pfam" id="PF02875">
    <property type="entry name" value="Mur_ligase_C"/>
    <property type="match status" value="1"/>
</dbReference>
<dbReference type="InterPro" id="IPR036615">
    <property type="entry name" value="Mur_ligase_C_dom_sf"/>
</dbReference>
<dbReference type="PIRSF" id="PIRSF001563">
    <property type="entry name" value="Folylpolyglu_synth"/>
    <property type="match status" value="1"/>
</dbReference>
<dbReference type="SUPFAM" id="SSF53244">
    <property type="entry name" value="MurD-like peptide ligases, peptide-binding domain"/>
    <property type="match status" value="1"/>
</dbReference>
<proteinExistence type="inferred from homology"/>
<name>A0A6J6D491_9ZZZZ</name>
<keyword evidence="2" id="KW-0436">Ligase</keyword>
<reference evidence="9" key="1">
    <citation type="submission" date="2020-05" db="EMBL/GenBank/DDBJ databases">
        <authorList>
            <person name="Chiriac C."/>
            <person name="Salcher M."/>
            <person name="Ghai R."/>
            <person name="Kavagutti S V."/>
        </authorList>
    </citation>
    <scope>NUCLEOTIDE SEQUENCE</scope>
</reference>
<organism evidence="9">
    <name type="scientific">freshwater metagenome</name>
    <dbReference type="NCBI Taxonomy" id="449393"/>
    <lineage>
        <taxon>unclassified sequences</taxon>
        <taxon>metagenomes</taxon>
        <taxon>ecological metagenomes</taxon>
    </lineage>
</organism>
<dbReference type="AlphaFoldDB" id="A0A6J6D491"/>
<evidence type="ECO:0000259" key="8">
    <source>
        <dbReference type="Pfam" id="PF08245"/>
    </source>
</evidence>
<gene>
    <name evidence="9" type="ORF">UFOPK1619_00091</name>
    <name evidence="10" type="ORF">UFOPK4057_00096</name>
</gene>
<dbReference type="PROSITE" id="PS01011">
    <property type="entry name" value="FOLYLPOLYGLU_SYNT_1"/>
    <property type="match status" value="1"/>
</dbReference>
<dbReference type="GO" id="GO:0004326">
    <property type="term" value="F:tetrahydrofolylpolyglutamate synthase activity"/>
    <property type="evidence" value="ECO:0007669"/>
    <property type="project" value="InterPro"/>
</dbReference>
<keyword evidence="3" id="KW-0479">Metal-binding</keyword>
<feature type="domain" description="Mur ligase C-terminal" evidence="7">
    <location>
        <begin position="293"/>
        <end position="415"/>
    </location>
</feature>
<evidence type="ECO:0000259" key="7">
    <source>
        <dbReference type="Pfam" id="PF02875"/>
    </source>
</evidence>
<dbReference type="InterPro" id="IPR013221">
    <property type="entry name" value="Mur_ligase_cen"/>
</dbReference>
<dbReference type="PANTHER" id="PTHR11136">
    <property type="entry name" value="FOLYLPOLYGLUTAMATE SYNTHASE-RELATED"/>
    <property type="match status" value="1"/>
</dbReference>
<evidence type="ECO:0000313" key="10">
    <source>
        <dbReference type="EMBL" id="CAB4997078.1"/>
    </source>
</evidence>
<dbReference type="InterPro" id="IPR004101">
    <property type="entry name" value="Mur_ligase_C"/>
</dbReference>
<dbReference type="GO" id="GO:0008841">
    <property type="term" value="F:dihydrofolate synthase activity"/>
    <property type="evidence" value="ECO:0007669"/>
    <property type="project" value="TreeGrafter"/>
</dbReference>
<dbReference type="GO" id="GO:0046872">
    <property type="term" value="F:metal ion binding"/>
    <property type="evidence" value="ECO:0007669"/>
    <property type="project" value="UniProtKB-KW"/>
</dbReference>
<dbReference type="EMBL" id="CAEZTI010000008">
    <property type="protein sequence ID" value="CAB4556548.1"/>
    <property type="molecule type" value="Genomic_DNA"/>
</dbReference>
<evidence type="ECO:0000256" key="6">
    <source>
        <dbReference type="ARBA" id="ARBA00022842"/>
    </source>
</evidence>
<dbReference type="InterPro" id="IPR001645">
    <property type="entry name" value="Folylpolyglutamate_synth"/>
</dbReference>
<evidence type="ECO:0000256" key="5">
    <source>
        <dbReference type="ARBA" id="ARBA00022840"/>
    </source>
</evidence>
<sequence>MDYSAALVYLDEHASYEKTGRITSPSIGNIELLLSVLGSPQNDFRVIHVTGTNGKGSTSQIITKLLMAHGVKVGTYSSPHLEDVRERIQVDGEIIGQHDFADSVAAIANAEGIAAIRPSYFEIMTAAAFRWFSDAAVDVAVIEVGMLGRWDATNVVQPDVSVITNIALDHMEFAGPTLAHIATEKAGIIKQGAVAIIGESNEDLWPIFRAEPHEEMLFVNEQFEVVDNHLALGGRALHIRTQRGDYVDLFLPLHGWHQGDNAAVAIAAVEAFFGSALSHEVVTEGFANVVMPGRFEVVGHQPLVILDGAHNPAGADVCASVFFDDFDPHGRRILIVGALGGRDISDTLSALKVDEFDVVICCTAPSPRARQGREIATVAEQMGCTNVSSADSVERACDMALADAGSDDAILVAGSLYVVGAARTHLRRVLP</sequence>
<dbReference type="EMBL" id="CAFBPC010000011">
    <property type="protein sequence ID" value="CAB4997078.1"/>
    <property type="molecule type" value="Genomic_DNA"/>
</dbReference>
<dbReference type="GO" id="GO:0005737">
    <property type="term" value="C:cytoplasm"/>
    <property type="evidence" value="ECO:0007669"/>
    <property type="project" value="TreeGrafter"/>
</dbReference>
<dbReference type="InterPro" id="IPR018109">
    <property type="entry name" value="Folylpolyglutamate_synth_CS"/>
</dbReference>
<protein>
    <submittedName>
        <fullName evidence="9">Unannotated protein</fullName>
    </submittedName>
</protein>
<dbReference type="Pfam" id="PF08245">
    <property type="entry name" value="Mur_ligase_M"/>
    <property type="match status" value="1"/>
</dbReference>
<evidence type="ECO:0000256" key="4">
    <source>
        <dbReference type="ARBA" id="ARBA00022741"/>
    </source>
</evidence>
<evidence type="ECO:0000313" key="9">
    <source>
        <dbReference type="EMBL" id="CAB4556548.1"/>
    </source>
</evidence>
<dbReference type="GO" id="GO:0005524">
    <property type="term" value="F:ATP binding"/>
    <property type="evidence" value="ECO:0007669"/>
    <property type="project" value="UniProtKB-KW"/>
</dbReference>
<evidence type="ECO:0000256" key="1">
    <source>
        <dbReference type="ARBA" id="ARBA00008276"/>
    </source>
</evidence>
<dbReference type="Gene3D" id="3.90.190.20">
    <property type="entry name" value="Mur ligase, C-terminal domain"/>
    <property type="match status" value="1"/>
</dbReference>
<dbReference type="InterPro" id="IPR036565">
    <property type="entry name" value="Mur-like_cat_sf"/>
</dbReference>
<keyword evidence="4" id="KW-0547">Nucleotide-binding</keyword>
<dbReference type="NCBIfam" id="TIGR01499">
    <property type="entry name" value="folC"/>
    <property type="match status" value="1"/>
</dbReference>
<feature type="domain" description="Mur ligase central" evidence="8">
    <location>
        <begin position="49"/>
        <end position="269"/>
    </location>
</feature>